<proteinExistence type="predicted"/>
<dbReference type="PANTHER" id="PTHR43744:SF9">
    <property type="entry name" value="POLYGALACTURONAN_RHAMNOGALACTURONAN TRANSPORT SYSTEM PERMEASE PROTEIN YTCP"/>
    <property type="match status" value="1"/>
</dbReference>
<dbReference type="GO" id="GO:0055085">
    <property type="term" value="P:transmembrane transport"/>
    <property type="evidence" value="ECO:0007669"/>
    <property type="project" value="InterPro"/>
</dbReference>
<keyword evidence="3" id="KW-1003">Cell membrane</keyword>
<dbReference type="Proteomes" id="UP000199315">
    <property type="component" value="Unassembled WGS sequence"/>
</dbReference>
<dbReference type="STRING" id="1619234.SAMN05421730_102716"/>
<name>A0A1D3TX34_9FIRM</name>
<dbReference type="EMBL" id="FMKA01000027">
    <property type="protein sequence ID" value="SCP98840.1"/>
    <property type="molecule type" value="Genomic_DNA"/>
</dbReference>
<comment type="subcellular location">
    <subcellularLocation>
        <location evidence="1">Cell membrane</location>
        <topology evidence="1">Multi-pass membrane protein</topology>
    </subcellularLocation>
</comment>
<feature type="transmembrane region" description="Helical" evidence="7">
    <location>
        <begin position="180"/>
        <end position="207"/>
    </location>
</feature>
<accession>A0A1D3TX34</accession>
<feature type="transmembrane region" description="Helical" evidence="7">
    <location>
        <begin position="113"/>
        <end position="134"/>
    </location>
</feature>
<feature type="transmembrane region" description="Helical" evidence="7">
    <location>
        <begin position="81"/>
        <end position="101"/>
    </location>
</feature>
<dbReference type="RefSeq" id="WP_091236026.1">
    <property type="nucleotide sequence ID" value="NZ_FMKA01000027.1"/>
</dbReference>
<evidence type="ECO:0000256" key="5">
    <source>
        <dbReference type="ARBA" id="ARBA00022989"/>
    </source>
</evidence>
<dbReference type="AlphaFoldDB" id="A0A1D3TX34"/>
<keyword evidence="2" id="KW-0813">Transport</keyword>
<dbReference type="Gene3D" id="1.10.3720.10">
    <property type="entry name" value="MetI-like"/>
    <property type="match status" value="1"/>
</dbReference>
<keyword evidence="10" id="KW-1185">Reference proteome</keyword>
<dbReference type="OrthoDB" id="157184at2"/>
<feature type="transmembrane region" description="Helical" evidence="7">
    <location>
        <begin position="12"/>
        <end position="32"/>
    </location>
</feature>
<dbReference type="CDD" id="cd06261">
    <property type="entry name" value="TM_PBP2"/>
    <property type="match status" value="1"/>
</dbReference>
<evidence type="ECO:0000256" key="3">
    <source>
        <dbReference type="ARBA" id="ARBA00022475"/>
    </source>
</evidence>
<dbReference type="InterPro" id="IPR000515">
    <property type="entry name" value="MetI-like"/>
</dbReference>
<evidence type="ECO:0000256" key="4">
    <source>
        <dbReference type="ARBA" id="ARBA00022692"/>
    </source>
</evidence>
<organism evidence="9 10">
    <name type="scientific">Anaerobium acetethylicum</name>
    <dbReference type="NCBI Taxonomy" id="1619234"/>
    <lineage>
        <taxon>Bacteria</taxon>
        <taxon>Bacillati</taxon>
        <taxon>Bacillota</taxon>
        <taxon>Clostridia</taxon>
        <taxon>Lachnospirales</taxon>
        <taxon>Lachnospiraceae</taxon>
        <taxon>Anaerobium</taxon>
    </lineage>
</organism>
<dbReference type="PANTHER" id="PTHR43744">
    <property type="entry name" value="ABC TRANSPORTER PERMEASE PROTEIN MG189-RELATED-RELATED"/>
    <property type="match status" value="1"/>
</dbReference>
<keyword evidence="4 7" id="KW-0812">Transmembrane</keyword>
<feature type="transmembrane region" description="Helical" evidence="7">
    <location>
        <begin position="140"/>
        <end position="159"/>
    </location>
</feature>
<evidence type="ECO:0000256" key="2">
    <source>
        <dbReference type="ARBA" id="ARBA00022448"/>
    </source>
</evidence>
<keyword evidence="6 7" id="KW-0472">Membrane</keyword>
<evidence type="ECO:0000256" key="7">
    <source>
        <dbReference type="SAM" id="Phobius"/>
    </source>
</evidence>
<keyword evidence="5 7" id="KW-1133">Transmembrane helix</keyword>
<feature type="transmembrane region" description="Helical" evidence="7">
    <location>
        <begin position="261"/>
        <end position="280"/>
    </location>
</feature>
<feature type="domain" description="ABC transmembrane type-1" evidence="8">
    <location>
        <begin position="77"/>
        <end position="270"/>
    </location>
</feature>
<sequence length="296" mass="32911">MVEKVSFSRIVFNILNYGFMLLICIICVAPLWHVMMASVSNPRELMSSTGLLLKPAGEITFKGYQLVFKNNNILTGYINTLFYVAATTIIGTVLTIIAGFTISRENMKLKTPITIMILFTMIFGGGLIPTYMLIRSLGMIDHSIAVILPGVINAFYIIMMKSSFEQLPASYEESAKIDGAGPLTILVKILVPLVKSTIAIIVMFTIVQQWNSWFPASIYLTRRRDLWPLQLFMREILVQNDTGKILSGSDALSKADYTINLVKYCVTIVGTLPILCIYPFTQKHFVKGVTLGGVKG</sequence>
<evidence type="ECO:0000256" key="6">
    <source>
        <dbReference type="ARBA" id="ARBA00023136"/>
    </source>
</evidence>
<evidence type="ECO:0000313" key="10">
    <source>
        <dbReference type="Proteomes" id="UP000199315"/>
    </source>
</evidence>
<evidence type="ECO:0000313" key="9">
    <source>
        <dbReference type="EMBL" id="SCP98840.1"/>
    </source>
</evidence>
<evidence type="ECO:0000256" key="1">
    <source>
        <dbReference type="ARBA" id="ARBA00004651"/>
    </source>
</evidence>
<protein>
    <submittedName>
        <fullName evidence="9">Putative aldouronate transport system permease protein</fullName>
    </submittedName>
</protein>
<dbReference type="GO" id="GO:0005886">
    <property type="term" value="C:plasma membrane"/>
    <property type="evidence" value="ECO:0007669"/>
    <property type="project" value="UniProtKB-SubCell"/>
</dbReference>
<dbReference type="SUPFAM" id="SSF161098">
    <property type="entry name" value="MetI-like"/>
    <property type="match status" value="1"/>
</dbReference>
<reference evidence="9 10" key="1">
    <citation type="submission" date="2016-09" db="EMBL/GenBank/DDBJ databases">
        <authorList>
            <person name="Capua I."/>
            <person name="De Benedictis P."/>
            <person name="Joannis T."/>
            <person name="Lombin L.H."/>
            <person name="Cattoli G."/>
        </authorList>
    </citation>
    <scope>NUCLEOTIDE SEQUENCE [LARGE SCALE GENOMIC DNA]</scope>
    <source>
        <strain evidence="9 10">GluBS11</strain>
    </source>
</reference>
<dbReference type="PROSITE" id="PS50928">
    <property type="entry name" value="ABC_TM1"/>
    <property type="match status" value="1"/>
</dbReference>
<dbReference type="InterPro" id="IPR035906">
    <property type="entry name" value="MetI-like_sf"/>
</dbReference>
<evidence type="ECO:0000259" key="8">
    <source>
        <dbReference type="PROSITE" id="PS50928"/>
    </source>
</evidence>
<gene>
    <name evidence="9" type="ORF">SAMN05421730_102716</name>
</gene>